<evidence type="ECO:0000313" key="3">
    <source>
        <dbReference type="Proteomes" id="UP000235777"/>
    </source>
</evidence>
<dbReference type="Proteomes" id="UP000235777">
    <property type="component" value="Unassembled WGS sequence"/>
</dbReference>
<evidence type="ECO:0000313" key="2">
    <source>
        <dbReference type="EMBL" id="PMS32675.1"/>
    </source>
</evidence>
<reference evidence="2 3" key="1">
    <citation type="submission" date="2018-01" db="EMBL/GenBank/DDBJ databases">
        <title>Whole genome analyses suggest that Burkholderia sensu lato contains two further novel genera in the rhizoxinica-symbiotica group Mycetohabitans gen. nov., and Trinickia gen. nov.: implications for the evolution of diazotrophy and nodulation in the Burkholderiaceae.</title>
        <authorList>
            <person name="Estrada-de los Santos P."/>
            <person name="Palmer M."/>
            <person name="Chavez-Ramirez B."/>
            <person name="Beukes C."/>
            <person name="Steenkamp E.T."/>
            <person name="Hirsch A.M."/>
            <person name="Manyaka P."/>
            <person name="Maluk M."/>
            <person name="Lafos M."/>
            <person name="Crook M."/>
            <person name="Gross E."/>
            <person name="Simon M.F."/>
            <person name="Bueno dos Reis Junior F."/>
            <person name="Poole P.S."/>
            <person name="Venter S.N."/>
            <person name="James E.K."/>
        </authorList>
    </citation>
    <scope>NUCLEOTIDE SEQUENCE [LARGE SCALE GENOMIC DNA]</scope>
    <source>
        <strain evidence="2 3">JPY 581</strain>
    </source>
</reference>
<proteinExistence type="predicted"/>
<feature type="domain" description="Abortive infection protein-like C-terminal" evidence="1">
    <location>
        <begin position="50"/>
        <end position="102"/>
    </location>
</feature>
<sequence>MEQRGRDTTLGQHPLGLHIQRAAICLVCAPHYSSASGWRCRCLGSCRPRGEPARRQAERSVFELAIALNRLRNKEGTGHGRPLLSSVSDADTRLAIEGMGAITACRVLPQLPINSNAQSYVSRK</sequence>
<dbReference type="InterPro" id="IPR026001">
    <property type="entry name" value="Abi-like_C"/>
</dbReference>
<dbReference type="EMBL" id="PNYC01000021">
    <property type="protein sequence ID" value="PMS32675.1"/>
    <property type="molecule type" value="Genomic_DNA"/>
</dbReference>
<name>A0A2N7WTU3_9BURK</name>
<gene>
    <name evidence="2" type="ORF">C0Z20_26300</name>
</gene>
<comment type="caution">
    <text evidence="2">The sequence shown here is derived from an EMBL/GenBank/DDBJ whole genome shotgun (WGS) entry which is preliminary data.</text>
</comment>
<organism evidence="2 3">
    <name type="scientific">Trinickia symbiotica</name>
    <dbReference type="NCBI Taxonomy" id="863227"/>
    <lineage>
        <taxon>Bacteria</taxon>
        <taxon>Pseudomonadati</taxon>
        <taxon>Pseudomonadota</taxon>
        <taxon>Betaproteobacteria</taxon>
        <taxon>Burkholderiales</taxon>
        <taxon>Burkholderiaceae</taxon>
        <taxon>Trinickia</taxon>
    </lineage>
</organism>
<accession>A0A2N7WTU3</accession>
<evidence type="ECO:0000259" key="1">
    <source>
        <dbReference type="Pfam" id="PF14355"/>
    </source>
</evidence>
<dbReference type="Pfam" id="PF14355">
    <property type="entry name" value="Abi_C"/>
    <property type="match status" value="1"/>
</dbReference>
<protein>
    <recommendedName>
        <fullName evidence="1">Abortive infection protein-like C-terminal domain-containing protein</fullName>
    </recommendedName>
</protein>
<dbReference type="AlphaFoldDB" id="A0A2N7WTU3"/>
<keyword evidence="3" id="KW-1185">Reference proteome</keyword>